<dbReference type="Gene3D" id="3.40.50.2300">
    <property type="match status" value="1"/>
</dbReference>
<dbReference type="AlphaFoldDB" id="A0A934JQL6"/>
<dbReference type="EMBL" id="JAEMNX010000001">
    <property type="protein sequence ID" value="MBJ7536451.1"/>
    <property type="molecule type" value="Genomic_DNA"/>
</dbReference>
<evidence type="ECO:0000259" key="3">
    <source>
        <dbReference type="PROSITE" id="PS50883"/>
    </source>
</evidence>
<reference evidence="4" key="1">
    <citation type="submission" date="2020-12" db="EMBL/GenBank/DDBJ databases">
        <title>Marinomonas arctica sp. nov., a psychrotolerant bacterium isolated from the Arctic.</title>
        <authorList>
            <person name="Zhang Y."/>
        </authorList>
    </citation>
    <scope>NUCLEOTIDE SEQUENCE</scope>
    <source>
        <strain evidence="4">C1424</strain>
    </source>
</reference>
<dbReference type="InterPro" id="IPR035919">
    <property type="entry name" value="EAL_sf"/>
</dbReference>
<accession>A0A934JQL6</accession>
<dbReference type="SUPFAM" id="SSF141868">
    <property type="entry name" value="EAL domain-like"/>
    <property type="match status" value="1"/>
</dbReference>
<sequence>MELSNDYQKEERLITTPKRHCKVLLIEGDLDYQRALMNGLSALRYEDKDIEILTVSSSVEAMNVLQDNPDIAIILLNVAMEVETSDLELIGYIRQEMANNAIRIVLLTGQAETAPVDNLVSKYEIDEYWNKADLTQEHLQTIMLSHLRTWEYLTNIGESRHGLQLLLESSQRLGEKREILDYTRVILEEIGRILCLHKGGIVCFLNTDEESVGKALIITASGEYASYTHNYVYAVIENQEIIDAITLASRQKQHVFLDDFVVLFFSNTELDSREYIVLVQLDRKLEVNEINLLQVFCENIRAGFRNVVLHSKLTALAYFDPISGMHNKNWLVKEIRNISPWERSRATLLTLYVEDLAYTESMLGAKYCDQLTLSLYGYLRDFFVKTVDIALIERDTLVILIHEGYHFDERSLERITHPNLELENSIHSLDITISEVNIADFPSYEAEQLISVGKSTLERAKHDGQSYLAFSKDLAAAMFGRYELLKDLREAISLNEITAYLQPKISLQDDSLVGFEALARWQHKGGEFIPPDQFIALAESCGLIDKLDQQILKQSCKAIKVLRDIGVEVPISINVTGNEITRPDYFQSLKSQLEEASIPSYMIELEITESQLIEEKAHLNQRLAALREIGVLVHIDDFGTGYSSLAYLASLPVSTLKIDHSFVWRMDESDKDRQILKMIIELGEVMGLNVVAEGIETQKQKEQLAEMGCKNGQGFLFARPMSLEEVINWVKERP</sequence>
<evidence type="ECO:0000313" key="5">
    <source>
        <dbReference type="Proteomes" id="UP000628710"/>
    </source>
</evidence>
<dbReference type="PANTHER" id="PTHR33121:SF70">
    <property type="entry name" value="SIGNALING PROTEIN YKOW"/>
    <property type="match status" value="1"/>
</dbReference>
<protein>
    <submittedName>
        <fullName evidence="4">EAL domain-containing protein</fullName>
    </submittedName>
</protein>
<evidence type="ECO:0000313" key="4">
    <source>
        <dbReference type="EMBL" id="MBJ7536451.1"/>
    </source>
</evidence>
<dbReference type="Gene3D" id="3.20.20.450">
    <property type="entry name" value="EAL domain"/>
    <property type="match status" value="1"/>
</dbReference>
<dbReference type="InterPro" id="IPR001633">
    <property type="entry name" value="EAL_dom"/>
</dbReference>
<evidence type="ECO:0000256" key="1">
    <source>
        <dbReference type="PROSITE-ProRule" id="PRU00169"/>
    </source>
</evidence>
<proteinExistence type="predicted"/>
<gene>
    <name evidence="4" type="ORF">I8J31_02010</name>
</gene>
<dbReference type="CDD" id="cd01948">
    <property type="entry name" value="EAL"/>
    <property type="match status" value="1"/>
</dbReference>
<dbReference type="SUPFAM" id="SSF52172">
    <property type="entry name" value="CheY-like"/>
    <property type="match status" value="1"/>
</dbReference>
<feature type="domain" description="Response regulatory" evidence="2">
    <location>
        <begin position="22"/>
        <end position="146"/>
    </location>
</feature>
<dbReference type="SMART" id="SM00052">
    <property type="entry name" value="EAL"/>
    <property type="match status" value="1"/>
</dbReference>
<dbReference type="PROSITE" id="PS50883">
    <property type="entry name" value="EAL"/>
    <property type="match status" value="1"/>
</dbReference>
<organism evidence="4 5">
    <name type="scientific">Marinomonas transparens</name>
    <dbReference type="NCBI Taxonomy" id="2795388"/>
    <lineage>
        <taxon>Bacteria</taxon>
        <taxon>Pseudomonadati</taxon>
        <taxon>Pseudomonadota</taxon>
        <taxon>Gammaproteobacteria</taxon>
        <taxon>Oceanospirillales</taxon>
        <taxon>Oceanospirillaceae</taxon>
        <taxon>Marinomonas</taxon>
    </lineage>
</organism>
<dbReference type="InterPro" id="IPR050706">
    <property type="entry name" value="Cyclic-di-GMP_PDE-like"/>
</dbReference>
<dbReference type="RefSeq" id="WP_199466511.1">
    <property type="nucleotide sequence ID" value="NZ_JAEMNX010000001.1"/>
</dbReference>
<dbReference type="Proteomes" id="UP000628710">
    <property type="component" value="Unassembled WGS sequence"/>
</dbReference>
<feature type="domain" description="EAL" evidence="3">
    <location>
        <begin position="481"/>
        <end position="734"/>
    </location>
</feature>
<evidence type="ECO:0000259" key="2">
    <source>
        <dbReference type="PROSITE" id="PS50110"/>
    </source>
</evidence>
<dbReference type="PANTHER" id="PTHR33121">
    <property type="entry name" value="CYCLIC DI-GMP PHOSPHODIESTERASE PDEF"/>
    <property type="match status" value="1"/>
</dbReference>
<dbReference type="Pfam" id="PF11849">
    <property type="entry name" value="DUF3369"/>
    <property type="match status" value="1"/>
</dbReference>
<dbReference type="GO" id="GO:0071111">
    <property type="term" value="F:cyclic-guanylate-specific phosphodiesterase activity"/>
    <property type="evidence" value="ECO:0007669"/>
    <property type="project" value="InterPro"/>
</dbReference>
<dbReference type="SMART" id="SM00448">
    <property type="entry name" value="REC"/>
    <property type="match status" value="1"/>
</dbReference>
<dbReference type="InterPro" id="IPR021800">
    <property type="entry name" value="DUF3369"/>
</dbReference>
<dbReference type="GO" id="GO:0000160">
    <property type="term" value="P:phosphorelay signal transduction system"/>
    <property type="evidence" value="ECO:0007669"/>
    <property type="project" value="InterPro"/>
</dbReference>
<comment type="caution">
    <text evidence="4">The sequence shown here is derived from an EMBL/GenBank/DDBJ whole genome shotgun (WGS) entry which is preliminary data.</text>
</comment>
<dbReference type="InterPro" id="IPR011006">
    <property type="entry name" value="CheY-like_superfamily"/>
</dbReference>
<dbReference type="InterPro" id="IPR043128">
    <property type="entry name" value="Rev_trsase/Diguanyl_cyclase"/>
</dbReference>
<dbReference type="InterPro" id="IPR001789">
    <property type="entry name" value="Sig_transdc_resp-reg_receiver"/>
</dbReference>
<name>A0A934JQL6_9GAMM</name>
<dbReference type="Pfam" id="PF00563">
    <property type="entry name" value="EAL"/>
    <property type="match status" value="1"/>
</dbReference>
<dbReference type="Gene3D" id="3.30.70.270">
    <property type="match status" value="1"/>
</dbReference>
<keyword evidence="5" id="KW-1185">Reference proteome</keyword>
<dbReference type="PROSITE" id="PS50110">
    <property type="entry name" value="RESPONSE_REGULATORY"/>
    <property type="match status" value="1"/>
</dbReference>
<comment type="caution">
    <text evidence="1">Lacks conserved residue(s) required for the propagation of feature annotation.</text>
</comment>